<gene>
    <name evidence="2" type="ORF">FY528_08520</name>
</gene>
<evidence type="ECO:0000313" key="2">
    <source>
        <dbReference type="EMBL" id="TYZ10503.1"/>
    </source>
</evidence>
<keyword evidence="3" id="KW-1185">Reference proteome</keyword>
<reference evidence="2 3" key="1">
    <citation type="submission" date="2019-08" db="EMBL/GenBank/DDBJ databases">
        <authorList>
            <person name="Seo M.-J."/>
        </authorList>
    </citation>
    <scope>NUCLEOTIDE SEQUENCE [LARGE SCALE GENOMIC DNA]</scope>
    <source>
        <strain evidence="2 3">KIGAM108</strain>
    </source>
</reference>
<dbReference type="AlphaFoldDB" id="A0A5D6V3Y3"/>
<dbReference type="EMBL" id="VTHL01000007">
    <property type="protein sequence ID" value="TYZ10503.1"/>
    <property type="molecule type" value="Genomic_DNA"/>
</dbReference>
<name>A0A5D6V3Y3_9BACT</name>
<feature type="region of interest" description="Disordered" evidence="1">
    <location>
        <begin position="83"/>
        <end position="105"/>
    </location>
</feature>
<accession>A0A5D6V3Y3</accession>
<proteinExistence type="predicted"/>
<comment type="caution">
    <text evidence="2">The sequence shown here is derived from an EMBL/GenBank/DDBJ whole genome shotgun (WGS) entry which is preliminary data.</text>
</comment>
<evidence type="ECO:0000313" key="3">
    <source>
        <dbReference type="Proteomes" id="UP000322791"/>
    </source>
</evidence>
<protein>
    <submittedName>
        <fullName evidence="2">Uncharacterized protein</fullName>
    </submittedName>
</protein>
<evidence type="ECO:0000256" key="1">
    <source>
        <dbReference type="SAM" id="MobiDB-lite"/>
    </source>
</evidence>
<sequence length="105" mass="11546">MLPPTVTYKKCGSAALCKNGSLKCQLKYQCTACHYQAVFTHAVARKAAQHAQLGKLLVERASQRAIVRLTGVARPTIVKLAKKTPITPHPLPKPSRPQELELDEM</sequence>
<organism evidence="2 3">
    <name type="scientific">Hymenobacter lutimineralis</name>
    <dbReference type="NCBI Taxonomy" id="2606448"/>
    <lineage>
        <taxon>Bacteria</taxon>
        <taxon>Pseudomonadati</taxon>
        <taxon>Bacteroidota</taxon>
        <taxon>Cytophagia</taxon>
        <taxon>Cytophagales</taxon>
        <taxon>Hymenobacteraceae</taxon>
        <taxon>Hymenobacter</taxon>
    </lineage>
</organism>
<dbReference type="RefSeq" id="WP_149070577.1">
    <property type="nucleotide sequence ID" value="NZ_VTHL01000007.1"/>
</dbReference>
<dbReference type="Proteomes" id="UP000322791">
    <property type="component" value="Unassembled WGS sequence"/>
</dbReference>